<dbReference type="Gene3D" id="3.30.1230.10">
    <property type="entry name" value="YlxR-like"/>
    <property type="match status" value="1"/>
</dbReference>
<accession>A0A9E2F0F1</accession>
<gene>
    <name evidence="2" type="ORF">DDT42_00101</name>
</gene>
<sequence>MKTNPLRTCIVCKSELPKSKLLRLVRINNCVQCDFSYKLSGRGAYVCPQIGCIKGILKKGILDKHLKLDVATKEASNILAYLTEYIKQRNDEQIKPA</sequence>
<dbReference type="InterPro" id="IPR007393">
    <property type="entry name" value="YlxR_dom"/>
</dbReference>
<evidence type="ECO:0000313" key="2">
    <source>
        <dbReference type="EMBL" id="MBT9144269.1"/>
    </source>
</evidence>
<feature type="domain" description="YlxR" evidence="1">
    <location>
        <begin position="7"/>
        <end position="74"/>
    </location>
</feature>
<evidence type="ECO:0000259" key="1">
    <source>
        <dbReference type="Pfam" id="PF04296"/>
    </source>
</evidence>
<organism evidence="2 3">
    <name type="scientific">Psychracetigena formicireducens</name>
    <dbReference type="NCBI Taxonomy" id="2986056"/>
    <lineage>
        <taxon>Bacteria</taxon>
        <taxon>Bacillati</taxon>
        <taxon>Candidatus Lithacetigenota</taxon>
        <taxon>Candidatus Psychracetigena</taxon>
    </lineage>
</organism>
<evidence type="ECO:0000313" key="3">
    <source>
        <dbReference type="Proteomes" id="UP000811545"/>
    </source>
</evidence>
<dbReference type="PANTHER" id="PTHR34215">
    <property type="entry name" value="BLL0784 PROTEIN"/>
    <property type="match status" value="1"/>
</dbReference>
<dbReference type="Proteomes" id="UP000811545">
    <property type="component" value="Unassembled WGS sequence"/>
</dbReference>
<protein>
    <recommendedName>
        <fullName evidence="1">YlxR domain-containing protein</fullName>
    </recommendedName>
</protein>
<proteinExistence type="predicted"/>
<dbReference type="AlphaFoldDB" id="A0A9E2F0F1"/>
<name>A0A9E2F0F1_PSYF1</name>
<dbReference type="SUPFAM" id="SSF64376">
    <property type="entry name" value="YlxR-like"/>
    <property type="match status" value="1"/>
</dbReference>
<dbReference type="Pfam" id="PF04296">
    <property type="entry name" value="YlxR"/>
    <property type="match status" value="1"/>
</dbReference>
<dbReference type="InterPro" id="IPR035931">
    <property type="entry name" value="YlxR-like_sf"/>
</dbReference>
<dbReference type="InterPro" id="IPR037465">
    <property type="entry name" value="YlxR"/>
</dbReference>
<comment type="caution">
    <text evidence="2">The sequence shown here is derived from an EMBL/GenBank/DDBJ whole genome shotgun (WGS) entry which is preliminary data.</text>
</comment>
<dbReference type="PANTHER" id="PTHR34215:SF1">
    <property type="entry name" value="YLXR DOMAIN-CONTAINING PROTEIN"/>
    <property type="match status" value="1"/>
</dbReference>
<reference evidence="2 3" key="1">
    <citation type="journal article" date="2021" name="bioRxiv">
        <title>Unique metabolic strategies in Hadean analogues reveal hints for primordial physiology.</title>
        <authorList>
            <person name="Nobu M.K."/>
            <person name="Nakai R."/>
            <person name="Tamazawa S."/>
            <person name="Mori H."/>
            <person name="Toyoda A."/>
            <person name="Ijiri A."/>
            <person name="Suzuki S."/>
            <person name="Kurokawa K."/>
            <person name="Kamagata Y."/>
            <person name="Tamaki H."/>
        </authorList>
    </citation>
    <scope>NUCLEOTIDE SEQUENCE [LARGE SCALE GENOMIC DNA]</scope>
    <source>
        <strain evidence="2">BS525</strain>
    </source>
</reference>
<dbReference type="EMBL" id="QLTW01000002">
    <property type="protein sequence ID" value="MBT9144269.1"/>
    <property type="molecule type" value="Genomic_DNA"/>
</dbReference>